<dbReference type="PANTHER" id="PTHR21600:SF71">
    <property type="entry name" value="PSEUDOURIDINE SYNTHASE"/>
    <property type="match status" value="1"/>
</dbReference>
<dbReference type="FunFam" id="3.30.2350.10:FF:000005">
    <property type="entry name" value="Pseudouridine synthase"/>
    <property type="match status" value="1"/>
</dbReference>
<dbReference type="Gene3D" id="3.30.2350.10">
    <property type="entry name" value="Pseudouridine synthase"/>
    <property type="match status" value="1"/>
</dbReference>
<proteinExistence type="inferred from homology"/>
<sequence>MKRKGEWLILPVKQEWAGMSLQQMVKEKLHVPKGLAHSFRINKDVKVNEKDPDWTQPLKESDSVMIRVFQEEDCGTAAEYMELDFLYEDDHFLIVNKPAGMDTHPNEPSQTGTLANGIAFHFQMNGLSRKIRHIHRLDRDTSGAVVFAKHALSHAVLDRLLEERKVKRTYTAVVQGEVKQKKGSIDHPIGKDRHHPSRRRVSPGGQPALTHFKREGYTRKFDVSLLKLQLDTGRTHQIRVHVSHIGFPIAGDVLYGGNQNLIRRQALHASEISVMHPFTGEEIDVSAPFPEDMRDLLVRLEFL</sequence>
<dbReference type="SUPFAM" id="SSF55120">
    <property type="entry name" value="Pseudouridine synthase"/>
    <property type="match status" value="1"/>
</dbReference>
<evidence type="ECO:0000256" key="1">
    <source>
        <dbReference type="ARBA" id="ARBA00000073"/>
    </source>
</evidence>
<keyword evidence="3 5" id="KW-0413">Isomerase</keyword>
<dbReference type="OrthoDB" id="9807829at2"/>
<comment type="function">
    <text evidence="5">Responsible for synthesis of pseudouridine from uracil.</text>
</comment>
<protein>
    <recommendedName>
        <fullName evidence="5">Pseudouridine synthase</fullName>
        <ecNumber evidence="5">5.4.99.-</ecNumber>
    </recommendedName>
</protein>
<evidence type="ECO:0000256" key="5">
    <source>
        <dbReference type="RuleBase" id="RU362028"/>
    </source>
</evidence>
<evidence type="ECO:0000313" key="9">
    <source>
        <dbReference type="Proteomes" id="UP000028549"/>
    </source>
</evidence>
<dbReference type="RefSeq" id="WP_029567227.1">
    <property type="nucleotide sequence ID" value="NZ_JNVC02000024.1"/>
</dbReference>
<dbReference type="AlphaFoldDB" id="A0A084GIS7"/>
<evidence type="ECO:0000256" key="6">
    <source>
        <dbReference type="SAM" id="MobiDB-lite"/>
    </source>
</evidence>
<dbReference type="GO" id="GO:0003723">
    <property type="term" value="F:RNA binding"/>
    <property type="evidence" value="ECO:0007669"/>
    <property type="project" value="InterPro"/>
</dbReference>
<comment type="catalytic activity">
    <reaction evidence="1 5">
        <text>a uridine in RNA = a pseudouridine in RNA</text>
        <dbReference type="Rhea" id="RHEA:48348"/>
        <dbReference type="Rhea" id="RHEA-COMP:12068"/>
        <dbReference type="Rhea" id="RHEA-COMP:12069"/>
        <dbReference type="ChEBI" id="CHEBI:65314"/>
        <dbReference type="ChEBI" id="CHEBI:65315"/>
    </reaction>
</comment>
<dbReference type="InterPro" id="IPR006224">
    <property type="entry name" value="PsdUridine_synth_RluA-like_CS"/>
</dbReference>
<dbReference type="CDD" id="cd02869">
    <property type="entry name" value="PseudoU_synth_RluA_like"/>
    <property type="match status" value="1"/>
</dbReference>
<dbReference type="InterPro" id="IPR006145">
    <property type="entry name" value="PsdUridine_synth_RsuA/RluA"/>
</dbReference>
<reference evidence="8 9" key="1">
    <citation type="journal article" date="2005" name="Int. J. Syst. Evol. Microbiol.">
        <title>Bacillus cibi sp. nov., isolated from jeotgal, a traditional Korean fermented seafood.</title>
        <authorList>
            <person name="Yoon J.H."/>
            <person name="Lee C.H."/>
            <person name="Oh T.K."/>
        </authorList>
    </citation>
    <scope>NUCLEOTIDE SEQUENCE [LARGE SCALE GENOMIC DNA]</scope>
    <source>
        <strain evidence="8 9">DSM 16189</strain>
    </source>
</reference>
<dbReference type="GO" id="GO:0140098">
    <property type="term" value="F:catalytic activity, acting on RNA"/>
    <property type="evidence" value="ECO:0007669"/>
    <property type="project" value="UniProtKB-ARBA"/>
</dbReference>
<keyword evidence="9" id="KW-1185">Reference proteome</keyword>
<evidence type="ECO:0000256" key="2">
    <source>
        <dbReference type="ARBA" id="ARBA00010876"/>
    </source>
</evidence>
<dbReference type="InterPro" id="IPR050188">
    <property type="entry name" value="RluA_PseudoU_synthase"/>
</dbReference>
<accession>A0A084GIS7</accession>
<dbReference type="EC" id="5.4.99.-" evidence="5"/>
<feature type="compositionally biased region" description="Basic residues" evidence="6">
    <location>
        <begin position="192"/>
        <end position="201"/>
    </location>
</feature>
<organism evidence="8 9">
    <name type="scientific">Metabacillus indicus</name>
    <name type="common">Bacillus indicus</name>
    <dbReference type="NCBI Taxonomy" id="246786"/>
    <lineage>
        <taxon>Bacteria</taxon>
        <taxon>Bacillati</taxon>
        <taxon>Bacillota</taxon>
        <taxon>Bacilli</taxon>
        <taxon>Bacillales</taxon>
        <taxon>Bacillaceae</taxon>
        <taxon>Metabacillus</taxon>
    </lineage>
</organism>
<dbReference type="NCBIfam" id="TIGR00005">
    <property type="entry name" value="rluA_subfam"/>
    <property type="match status" value="1"/>
</dbReference>
<dbReference type="Pfam" id="PF00849">
    <property type="entry name" value="PseudoU_synth_2"/>
    <property type="match status" value="1"/>
</dbReference>
<dbReference type="EMBL" id="JNVC02000024">
    <property type="protein sequence ID" value="KEZ47239.1"/>
    <property type="molecule type" value="Genomic_DNA"/>
</dbReference>
<gene>
    <name evidence="8" type="ORF">GS18_0220580</name>
</gene>
<evidence type="ECO:0000259" key="7">
    <source>
        <dbReference type="Pfam" id="PF00849"/>
    </source>
</evidence>
<dbReference type="Proteomes" id="UP000028549">
    <property type="component" value="Unassembled WGS sequence"/>
</dbReference>
<feature type="domain" description="Pseudouridine synthase RsuA/RluA-like" evidence="7">
    <location>
        <begin position="91"/>
        <end position="244"/>
    </location>
</feature>
<feature type="compositionally biased region" description="Basic and acidic residues" evidence="6">
    <location>
        <begin position="181"/>
        <end position="191"/>
    </location>
</feature>
<evidence type="ECO:0000313" key="8">
    <source>
        <dbReference type="EMBL" id="KEZ47239.1"/>
    </source>
</evidence>
<dbReference type="PANTHER" id="PTHR21600">
    <property type="entry name" value="MITOCHONDRIAL RNA PSEUDOURIDINE SYNTHASE"/>
    <property type="match status" value="1"/>
</dbReference>
<dbReference type="InterPro" id="IPR006225">
    <property type="entry name" value="PsdUridine_synth_RluC/D"/>
</dbReference>
<dbReference type="GO" id="GO:0009982">
    <property type="term" value="F:pseudouridine synthase activity"/>
    <property type="evidence" value="ECO:0007669"/>
    <property type="project" value="InterPro"/>
</dbReference>
<dbReference type="STRING" id="246786.GS18_0220580"/>
<comment type="caution">
    <text evidence="8">The sequence shown here is derived from an EMBL/GenBank/DDBJ whole genome shotgun (WGS) entry which is preliminary data.</text>
</comment>
<comment type="similarity">
    <text evidence="2 5">Belongs to the pseudouridine synthase RluA family.</text>
</comment>
<dbReference type="InterPro" id="IPR020103">
    <property type="entry name" value="PsdUridine_synth_cat_dom_sf"/>
</dbReference>
<dbReference type="PROSITE" id="PS01129">
    <property type="entry name" value="PSI_RLU"/>
    <property type="match status" value="1"/>
</dbReference>
<feature type="region of interest" description="Disordered" evidence="6">
    <location>
        <begin position="181"/>
        <end position="207"/>
    </location>
</feature>
<dbReference type="GO" id="GO:0000455">
    <property type="term" value="P:enzyme-directed rRNA pseudouridine synthesis"/>
    <property type="evidence" value="ECO:0007669"/>
    <property type="project" value="TreeGrafter"/>
</dbReference>
<feature type="active site" evidence="4">
    <location>
        <position position="138"/>
    </location>
</feature>
<evidence type="ECO:0000256" key="4">
    <source>
        <dbReference type="PIRSR" id="PIRSR606225-1"/>
    </source>
</evidence>
<evidence type="ECO:0000256" key="3">
    <source>
        <dbReference type="ARBA" id="ARBA00023235"/>
    </source>
</evidence>
<name>A0A084GIS7_METID</name>